<keyword evidence="1" id="KW-0812">Transmembrane</keyword>
<dbReference type="PIRSF" id="PIRSF021441">
    <property type="entry name" value="DUF1453"/>
    <property type="match status" value="1"/>
</dbReference>
<evidence type="ECO:0000313" key="3">
    <source>
        <dbReference type="Proteomes" id="UP000547209"/>
    </source>
</evidence>
<name>A0A7X0VHW1_9BACL</name>
<dbReference type="AlphaFoldDB" id="A0A7X0VHW1"/>
<feature type="transmembrane region" description="Helical" evidence="1">
    <location>
        <begin position="96"/>
        <end position="112"/>
    </location>
</feature>
<keyword evidence="1" id="KW-0472">Membrane</keyword>
<dbReference type="EMBL" id="JACJVP010000047">
    <property type="protein sequence ID" value="MBB6674545.1"/>
    <property type="molecule type" value="Genomic_DNA"/>
</dbReference>
<feature type="transmembrane region" description="Helical" evidence="1">
    <location>
        <begin position="124"/>
        <end position="142"/>
    </location>
</feature>
<dbReference type="Pfam" id="PF07301">
    <property type="entry name" value="DUF1453"/>
    <property type="match status" value="1"/>
</dbReference>
<dbReference type="Proteomes" id="UP000547209">
    <property type="component" value="Unassembled WGS sequence"/>
</dbReference>
<dbReference type="RefSeq" id="WP_185672395.1">
    <property type="nucleotide sequence ID" value="NZ_JACJVP010000047.1"/>
</dbReference>
<proteinExistence type="predicted"/>
<keyword evidence="1" id="KW-1133">Transmembrane helix</keyword>
<evidence type="ECO:0000256" key="1">
    <source>
        <dbReference type="SAM" id="Phobius"/>
    </source>
</evidence>
<dbReference type="InterPro" id="IPR058247">
    <property type="entry name" value="DUF1453"/>
</dbReference>
<sequence>MNGNNFYVMIAAIAALVLWRRTRSMYRPIRGSGIRMLIPLLFILPGVTFLLNPTANEPAWAFAAAFGLGIVFSIPLIWTTNYEVREDKLIYAEKNWGFIVAFLGILIIRFALRQELSDIDPQGKMALFMMVAFGYLIPWRVVSFIKFRRVVNQSNPVRSN</sequence>
<feature type="transmembrane region" description="Helical" evidence="1">
    <location>
        <begin position="6"/>
        <end position="22"/>
    </location>
</feature>
<keyword evidence="3" id="KW-1185">Reference proteome</keyword>
<dbReference type="PANTHER" id="PTHR39164">
    <property type="entry name" value="PROTEIN CCDC"/>
    <property type="match status" value="1"/>
</dbReference>
<accession>A0A7X0VHW1</accession>
<protein>
    <submittedName>
        <fullName evidence="2">Cytochrome c biogenesis protein CcdC</fullName>
    </submittedName>
</protein>
<feature type="transmembrane region" description="Helical" evidence="1">
    <location>
        <begin position="59"/>
        <end position="84"/>
    </location>
</feature>
<feature type="transmembrane region" description="Helical" evidence="1">
    <location>
        <begin position="34"/>
        <end position="53"/>
    </location>
</feature>
<dbReference type="PANTHER" id="PTHR39164:SF1">
    <property type="entry name" value="PROTEIN CCDC"/>
    <property type="match status" value="1"/>
</dbReference>
<evidence type="ECO:0000313" key="2">
    <source>
        <dbReference type="EMBL" id="MBB6674545.1"/>
    </source>
</evidence>
<gene>
    <name evidence="2" type="ORF">H7C19_28065</name>
</gene>
<comment type="caution">
    <text evidence="2">The sequence shown here is derived from an EMBL/GenBank/DDBJ whole genome shotgun (WGS) entry which is preliminary data.</text>
</comment>
<dbReference type="InterPro" id="IPR031306">
    <property type="entry name" value="CcdC"/>
</dbReference>
<organism evidence="2 3">
    <name type="scientific">Cohnella nanjingensis</name>
    <dbReference type="NCBI Taxonomy" id="1387779"/>
    <lineage>
        <taxon>Bacteria</taxon>
        <taxon>Bacillati</taxon>
        <taxon>Bacillota</taxon>
        <taxon>Bacilli</taxon>
        <taxon>Bacillales</taxon>
        <taxon>Paenibacillaceae</taxon>
        <taxon>Cohnella</taxon>
    </lineage>
</organism>
<reference evidence="2 3" key="1">
    <citation type="submission" date="2020-08" db="EMBL/GenBank/DDBJ databases">
        <title>Cohnella phylogeny.</title>
        <authorList>
            <person name="Dunlap C."/>
        </authorList>
    </citation>
    <scope>NUCLEOTIDE SEQUENCE [LARGE SCALE GENOMIC DNA]</scope>
    <source>
        <strain evidence="2 3">DSM 28246</strain>
    </source>
</reference>